<dbReference type="PANTHER" id="PTHR37984:SF5">
    <property type="entry name" value="PROTEIN NYNRIN-LIKE"/>
    <property type="match status" value="1"/>
</dbReference>
<evidence type="ECO:0000313" key="10">
    <source>
        <dbReference type="EMBL" id="WMV39249.1"/>
    </source>
</evidence>
<dbReference type="GO" id="GO:0015074">
    <property type="term" value="P:DNA integration"/>
    <property type="evidence" value="ECO:0007669"/>
    <property type="project" value="InterPro"/>
</dbReference>
<evidence type="ECO:0000313" key="11">
    <source>
        <dbReference type="Proteomes" id="UP001234989"/>
    </source>
</evidence>
<keyword evidence="4" id="KW-0540">Nuclease</keyword>
<evidence type="ECO:0000256" key="2">
    <source>
        <dbReference type="ARBA" id="ARBA00022679"/>
    </source>
</evidence>
<dbReference type="InterPro" id="IPR041577">
    <property type="entry name" value="RT_RNaseH_2"/>
</dbReference>
<dbReference type="SUPFAM" id="SSF56672">
    <property type="entry name" value="DNA/RNA polymerases"/>
    <property type="match status" value="1"/>
</dbReference>
<name>A0AAF0U4S9_SOLVR</name>
<dbReference type="CDD" id="cd01647">
    <property type="entry name" value="RT_LTR"/>
    <property type="match status" value="1"/>
</dbReference>
<keyword evidence="7" id="KW-0695">RNA-directed DNA polymerase</keyword>
<dbReference type="InterPro" id="IPR000477">
    <property type="entry name" value="RT_dom"/>
</dbReference>
<organism evidence="10 11">
    <name type="scientific">Solanum verrucosum</name>
    <dbReference type="NCBI Taxonomy" id="315347"/>
    <lineage>
        <taxon>Eukaryota</taxon>
        <taxon>Viridiplantae</taxon>
        <taxon>Streptophyta</taxon>
        <taxon>Embryophyta</taxon>
        <taxon>Tracheophyta</taxon>
        <taxon>Spermatophyta</taxon>
        <taxon>Magnoliopsida</taxon>
        <taxon>eudicotyledons</taxon>
        <taxon>Gunneridae</taxon>
        <taxon>Pentapetalae</taxon>
        <taxon>asterids</taxon>
        <taxon>lamiids</taxon>
        <taxon>Solanales</taxon>
        <taxon>Solanaceae</taxon>
        <taxon>Solanoideae</taxon>
        <taxon>Solaneae</taxon>
        <taxon>Solanum</taxon>
    </lineage>
</organism>
<dbReference type="Gene3D" id="3.30.420.10">
    <property type="entry name" value="Ribonuclease H-like superfamily/Ribonuclease H"/>
    <property type="match status" value="1"/>
</dbReference>
<dbReference type="Gene3D" id="2.40.70.10">
    <property type="entry name" value="Acid Proteases"/>
    <property type="match status" value="1"/>
</dbReference>
<reference evidence="10" key="1">
    <citation type="submission" date="2023-08" db="EMBL/GenBank/DDBJ databases">
        <title>A de novo genome assembly of Solanum verrucosum Schlechtendal, a Mexican diploid species geographically isolated from the other diploid A-genome species in potato relatives.</title>
        <authorList>
            <person name="Hosaka K."/>
        </authorList>
    </citation>
    <scope>NUCLEOTIDE SEQUENCE</scope>
    <source>
        <tissue evidence="10">Young leaves</tissue>
    </source>
</reference>
<evidence type="ECO:0000256" key="1">
    <source>
        <dbReference type="ARBA" id="ARBA00022670"/>
    </source>
</evidence>
<dbReference type="CDD" id="cd09274">
    <property type="entry name" value="RNase_HI_RT_Ty3"/>
    <property type="match status" value="1"/>
</dbReference>
<dbReference type="PROSITE" id="PS50994">
    <property type="entry name" value="INTEGRASE"/>
    <property type="match status" value="1"/>
</dbReference>
<evidence type="ECO:0000256" key="8">
    <source>
        <dbReference type="ARBA" id="ARBA00023268"/>
    </source>
</evidence>
<dbReference type="InterPro" id="IPR050951">
    <property type="entry name" value="Retrovirus_Pol_polyprotein"/>
</dbReference>
<dbReference type="GO" id="GO:0008233">
    <property type="term" value="F:peptidase activity"/>
    <property type="evidence" value="ECO:0007669"/>
    <property type="project" value="UniProtKB-KW"/>
</dbReference>
<keyword evidence="6" id="KW-0378">Hydrolase</keyword>
<evidence type="ECO:0000256" key="5">
    <source>
        <dbReference type="ARBA" id="ARBA00022759"/>
    </source>
</evidence>
<dbReference type="Pfam" id="PF17919">
    <property type="entry name" value="RT_RNaseH_2"/>
    <property type="match status" value="1"/>
</dbReference>
<dbReference type="GO" id="GO:0003964">
    <property type="term" value="F:RNA-directed DNA polymerase activity"/>
    <property type="evidence" value="ECO:0007669"/>
    <property type="project" value="UniProtKB-KW"/>
</dbReference>
<dbReference type="EMBL" id="CP133618">
    <property type="protein sequence ID" value="WMV39249.1"/>
    <property type="molecule type" value="Genomic_DNA"/>
</dbReference>
<dbReference type="GO" id="GO:0004519">
    <property type="term" value="F:endonuclease activity"/>
    <property type="evidence" value="ECO:0007669"/>
    <property type="project" value="UniProtKB-KW"/>
</dbReference>
<dbReference type="InterPro" id="IPR036397">
    <property type="entry name" value="RNaseH_sf"/>
</dbReference>
<evidence type="ECO:0000256" key="3">
    <source>
        <dbReference type="ARBA" id="ARBA00022695"/>
    </source>
</evidence>
<dbReference type="Pfam" id="PF08284">
    <property type="entry name" value="RVP_2"/>
    <property type="match status" value="1"/>
</dbReference>
<dbReference type="FunFam" id="3.30.70.270:FF:000020">
    <property type="entry name" value="Transposon Tf2-6 polyprotein-like Protein"/>
    <property type="match status" value="1"/>
</dbReference>
<accession>A0AAF0U4S9</accession>
<dbReference type="GO" id="GO:0006508">
    <property type="term" value="P:proteolysis"/>
    <property type="evidence" value="ECO:0007669"/>
    <property type="project" value="UniProtKB-KW"/>
</dbReference>
<gene>
    <name evidence="10" type="ORF">MTR67_032634</name>
</gene>
<dbReference type="CDD" id="cd00303">
    <property type="entry name" value="retropepsin_like"/>
    <property type="match status" value="1"/>
</dbReference>
<dbReference type="InterPro" id="IPR021109">
    <property type="entry name" value="Peptidase_aspartic_dom_sf"/>
</dbReference>
<keyword evidence="2" id="KW-0808">Transferase</keyword>
<dbReference type="InterPro" id="IPR012337">
    <property type="entry name" value="RNaseH-like_sf"/>
</dbReference>
<dbReference type="Gene3D" id="3.10.10.10">
    <property type="entry name" value="HIV Type 1 Reverse Transcriptase, subunit A, domain 1"/>
    <property type="match status" value="1"/>
</dbReference>
<proteinExistence type="predicted"/>
<dbReference type="FunFam" id="3.10.10.10:FF:000007">
    <property type="entry name" value="Retrovirus-related Pol polyprotein from transposon 17.6-like Protein"/>
    <property type="match status" value="1"/>
</dbReference>
<dbReference type="GO" id="GO:0003676">
    <property type="term" value="F:nucleic acid binding"/>
    <property type="evidence" value="ECO:0007669"/>
    <property type="project" value="InterPro"/>
</dbReference>
<dbReference type="InterPro" id="IPR043128">
    <property type="entry name" value="Rev_trsase/Diguanyl_cyclase"/>
</dbReference>
<dbReference type="InterPro" id="IPR043502">
    <property type="entry name" value="DNA/RNA_pol_sf"/>
</dbReference>
<keyword evidence="11" id="KW-1185">Reference proteome</keyword>
<dbReference type="PANTHER" id="PTHR37984">
    <property type="entry name" value="PROTEIN CBG26694"/>
    <property type="match status" value="1"/>
</dbReference>
<sequence>MQTHDQHLQLERWHITPALAKTQPLLPTPQSRSIVPARNNPNALSRVPVKRLSPTEMQQRREKGLCYYCDEKYTTNHRCKTLPRILLLEDDLDTLLSATEQLTSDEMLAEELHALEMQAHFTIFYHALSGGHSLTILRFKGYVRGSPVVILLDGGSTHNFIQPRLANFLNFVISPTTNFSVVVGNGQRLRCEGVVQDVPISIQGTDLLMDLYVLAFHEADVIFGVSWLATLGLVLTDHSTCQMEFYLDGKQVKWVGNLPDELQPAQLQMLRRYHTTDAVAACFCLFMVHDDATIIDVIPLNLEILLESYYGVFNKPQEVPPARDTDHAIHLQPQVGPVNVKLYRYPYFQKQIMEQLVSEMALNAITVRDRFPIPSIDELFDELHGAQFFSKMDLLAGYHHIRVRPIDIPKTVFRTHDGHYEFLVMPFGLLNAPSTFQATMNDIFRPYLRKFVLVFFDDILIYSSTWTLHLERLELSKVDYLGHVITSTELAVDPFKIDAIQQWATPKSIKEVRSFLGFAGYYRRFIIQFATIASPLSDLLKNNGFQWTNQAQQAFEELKCRLSSTPVLALPNFDEDFHLETDVSGVGIGAILSQRKHPVAFYSQKLCPRMQKASTYHKEMYVITQAVAKWRQYLLGRRFTIFTDQQSLKNLTNQMIQTLKQQKWLDLQRFKDRNQLPASLLQPLSIPYMGFEEITMDFITCLPSSKGKTTIITVVDRLSKYGHFIPLPSTFSAHIVAQAFVIHIIKLYGPPRTIVTDRDPRFLHTFWQEINRLQGTILAMSTSYHQQIDGQSEALNKCVEQYLRCFVADSPHEWVHMLPWTVFWYNTPYQTSTGMTPFQALYGREPPNITIYVLGSTSDDLIDKYMLRRDEGQPDQQITLLKLHDSATPNLEDKVLFSGRSNIVNPILDSEIVGPSDLVEDFGLKSHA</sequence>
<feature type="domain" description="Integrase catalytic" evidence="9">
    <location>
        <begin position="683"/>
        <end position="845"/>
    </location>
</feature>
<keyword evidence="3" id="KW-0548">Nucleotidyltransferase</keyword>
<protein>
    <recommendedName>
        <fullName evidence="9">Integrase catalytic domain-containing protein</fullName>
    </recommendedName>
</protein>
<evidence type="ECO:0000259" key="9">
    <source>
        <dbReference type="PROSITE" id="PS50994"/>
    </source>
</evidence>
<dbReference type="SUPFAM" id="SSF53098">
    <property type="entry name" value="Ribonuclease H-like"/>
    <property type="match status" value="1"/>
</dbReference>
<dbReference type="AlphaFoldDB" id="A0AAF0U4S9"/>
<dbReference type="InterPro" id="IPR001584">
    <property type="entry name" value="Integrase_cat-core"/>
</dbReference>
<dbReference type="Gene3D" id="3.10.20.370">
    <property type="match status" value="1"/>
</dbReference>
<dbReference type="Gene3D" id="3.30.70.270">
    <property type="match status" value="2"/>
</dbReference>
<keyword evidence="5" id="KW-0255">Endonuclease</keyword>
<dbReference type="Proteomes" id="UP001234989">
    <property type="component" value="Chromosome 7"/>
</dbReference>
<keyword evidence="8" id="KW-0511">Multifunctional enzyme</keyword>
<evidence type="ECO:0000256" key="6">
    <source>
        <dbReference type="ARBA" id="ARBA00022801"/>
    </source>
</evidence>
<dbReference type="SUPFAM" id="SSF50630">
    <property type="entry name" value="Acid proteases"/>
    <property type="match status" value="1"/>
</dbReference>
<dbReference type="Pfam" id="PF00078">
    <property type="entry name" value="RVT_1"/>
    <property type="match status" value="1"/>
</dbReference>
<evidence type="ECO:0000256" key="7">
    <source>
        <dbReference type="ARBA" id="ARBA00022918"/>
    </source>
</evidence>
<keyword evidence="1" id="KW-0645">Protease</keyword>
<evidence type="ECO:0000256" key="4">
    <source>
        <dbReference type="ARBA" id="ARBA00022722"/>
    </source>
</evidence>